<feature type="repeat" description="ANK" evidence="3">
    <location>
        <begin position="532"/>
        <end position="564"/>
    </location>
</feature>
<dbReference type="InterPro" id="IPR036770">
    <property type="entry name" value="Ankyrin_rpt-contain_sf"/>
</dbReference>
<evidence type="ECO:0000259" key="4">
    <source>
        <dbReference type="PROSITE" id="PS50837"/>
    </source>
</evidence>
<proteinExistence type="predicted"/>
<dbReference type="InterPro" id="IPR051165">
    <property type="entry name" value="Multifunctional_ANK_Repeat"/>
</dbReference>
<dbReference type="PRINTS" id="PR01415">
    <property type="entry name" value="ANKYRIN"/>
</dbReference>
<feature type="repeat" description="ANK" evidence="3">
    <location>
        <begin position="947"/>
        <end position="981"/>
    </location>
</feature>
<comment type="caution">
    <text evidence="5">The sequence shown here is derived from an EMBL/GenBank/DDBJ whole genome shotgun (WGS) entry which is preliminary data.</text>
</comment>
<evidence type="ECO:0000256" key="1">
    <source>
        <dbReference type="ARBA" id="ARBA00022737"/>
    </source>
</evidence>
<feature type="repeat" description="ANK" evidence="3">
    <location>
        <begin position="912"/>
        <end position="946"/>
    </location>
</feature>
<dbReference type="PANTHER" id="PTHR24123:SF33">
    <property type="entry name" value="PROTEIN HOS4"/>
    <property type="match status" value="1"/>
</dbReference>
<dbReference type="SMART" id="SM00248">
    <property type="entry name" value="ANK"/>
    <property type="match status" value="21"/>
</dbReference>
<dbReference type="SUPFAM" id="SSF52540">
    <property type="entry name" value="P-loop containing nucleoside triphosphate hydrolases"/>
    <property type="match status" value="1"/>
</dbReference>
<keyword evidence="6" id="KW-1185">Reference proteome</keyword>
<accession>A0A9P6KSL0</accession>
<dbReference type="Proteomes" id="UP000756921">
    <property type="component" value="Unassembled WGS sequence"/>
</dbReference>
<evidence type="ECO:0000313" key="5">
    <source>
        <dbReference type="EMBL" id="KAF9736991.1"/>
    </source>
</evidence>
<evidence type="ECO:0000256" key="2">
    <source>
        <dbReference type="ARBA" id="ARBA00023043"/>
    </source>
</evidence>
<feature type="repeat" description="ANK" evidence="3">
    <location>
        <begin position="1544"/>
        <end position="1587"/>
    </location>
</feature>
<dbReference type="SUPFAM" id="SSF48403">
    <property type="entry name" value="Ankyrin repeat"/>
    <property type="match status" value="4"/>
</dbReference>
<protein>
    <recommendedName>
        <fullName evidence="4">NACHT domain-containing protein</fullName>
    </recommendedName>
</protein>
<dbReference type="PROSITE" id="PS50837">
    <property type="entry name" value="NACHT"/>
    <property type="match status" value="1"/>
</dbReference>
<sequence length="2107" mass="233098">MSRSLSTASDNAVVIYRDDVSNYNPENVLPESPEEVRKIRSWLKPTDYELDSGEFRKHLASHVPGTGAWLTSSHTYRSWRQSTKDGLLWIKGIPGSGKSVLAAHLVDALAQSEPDTHVLYFFFRQIIDANHEPAALLRDWLDQVLILSPPLQKRLKELIETGRSIDSITMEDHWFNLKLAIKGLAGKVFCVADALDEMDHGHDEFLLNLAAFSQWKPHKAKVLITSRPVSAVEMPLRNSELLSIRLLERDVDVDIETYVNHSLRSTKIGSSDQALIRNAIPGRANGLFLYAKLALDAFLETGARIKDVLKALPLDLHDMYTRLLREHATRSGVPEEIQMLILQWVTHATRPLRLLELAEMLNTTYRTDSDGDLKAQKDLVRAATGPLLEILPDETVCVCHHSFTEYLKCEAREEGEDGYPVLHFGPTHGSLAMACLTYLQSGCLDSVKVSRDHDVGTENYSFFRKKPDTGDEQQIRLRYPFIQYALTSWYIHVSRSASANFPQGSLNTLIHRFLENAANRKAWLKLQGHNVHSTTALHIGAQYDLCNYAQYLIDNGADIHSRDGSSKTPLYLAASSGHAAVVRKLICAGAEPDAADEQNGLKPLHAAASENRAEAIGALLEAGVDPLTEKTIEDPGNWCGNAPRSVGHTPLMYACENGHLEALNAFMPFIHDLDVVHRALQWSANKGRSRLVRRILQHPSVQVNATVRGDTALVAACRSSDRDTIVALIEAGADPAILCENLGSEFGGIDSGRAWWHIGEHTKERGTRGFTALHALCEGFRDNHSNKSSPGDCRELITLLLDKGADVHQKEHEGNTALHFAVNTPVAVRVLINSGADVNAMNNSNEAPLHLVTSPDSISLLVELGQADIDKLSRDFHRGDRPPILVLLDSYHDDATLKLLEYRPELNFKDKNGNGPLHIALEKTGTGTAVLKALLDAGADPNESNRSRETPLHKMRINDRQMVAPLDLLLEAGADINARDANGFTVLSRGMLCDSSFRSDQEDFDVLLQKGSELDVRDFNGRTLLHLAVSLDEGASLTRYPHSQLAKLDYLLQNGMDFSVVDYRGNSLLHELALNSSVLDQSDASKYFPLAERLLALGINIDKPNNAGRSAIHVLAARQPPDHFLSRVLPGYQDMFDLLVAKSNNVNSCDNLGLTALHLASTISERHVRTLLLAGADPLIASHDGLTPLHLAARSRQGNIVGQLLEVSGVIVDAEDEEKHTPLYYACRSGRPETVRLLLDAGANATRDDLFIACANYDAENALWHTAPKAPKAAGLTLKDTTRPSSLSNTDHNRAWDPYLDTTRLDEILDMLIEHGAHVRNVYCSRPESEYATDCFARARDRHSEPSTSCSYDTLTFHFAEHAAKIRRQAQLRAVSEFDVKVDDHAINDLVIHLLQQRQYDTIKLLFDKGISFLGAEHQTPLMNTFVRAGLASLVRQIGALEAERQYETGQWHAFDDSSKPGLHRKSDSSDWKTASSCSFLEEAISSQLPNMEVVRLLVERFHVDPSSVIHHLAKGEHWWHVAQALPYLISRGANLDIRDSENSNRSPLHVALGQLSSVRSGYFGPFHAEAARLLISAGADVNVVDEEGSSCLAITCNDLEMYPMKVKLMIEKGATLDASALFASMYFKLPIILETLLAAGLDPNSRRTHSKDEVCGASGVSALEEYPLWVAATRHGIAADMGTDEKRKICDTAVKTVDLLLACGADPFALFEKKNPSFVSKRDEDHDHSSLIPAEELDAEAEFETVPILHDLLENGKLVHPILELPELDPQRRDPRGRTLLHAASRTRPGIHAPIDILFAEVGLEVESPKEIAPSFLHHLSSKGTDKLAVDNQGRNILHLMLTAANVHPASCHPISKVLPLLSEAEIMALIAQTDVYGNTPLHLALRYVLWQSDASPVEALLEAGADPSVQDNRGNTALHILAYRITESEASRKLFCKMLECGLDINARNAAGQSPVFNLNKSLPNPFQRVRSKRTESVTPVQALAIFEDAGADLFMTDKHGRGLLHVVARLKVEVDEDWIMRRRFRDIPRHLQNIVAARFEVLVSKGLDAAMEDEQKRTALDVAVAYDNQGILRLFDKESVRNKITAAELEAEAEADYDEVDMGF</sequence>
<dbReference type="Pfam" id="PF12796">
    <property type="entry name" value="Ank_2"/>
    <property type="match status" value="4"/>
</dbReference>
<dbReference type="InterPro" id="IPR027417">
    <property type="entry name" value="P-loop_NTPase"/>
</dbReference>
<feature type="repeat" description="ANK" evidence="3">
    <location>
        <begin position="813"/>
        <end position="843"/>
    </location>
</feature>
<keyword evidence="2 3" id="KW-0040">ANK repeat</keyword>
<evidence type="ECO:0000313" key="6">
    <source>
        <dbReference type="Proteomes" id="UP000756921"/>
    </source>
</evidence>
<dbReference type="InterPro" id="IPR007111">
    <property type="entry name" value="NACHT_NTPase"/>
</dbReference>
<feature type="repeat" description="ANK" evidence="3">
    <location>
        <begin position="565"/>
        <end position="597"/>
    </location>
</feature>
<feature type="repeat" description="ANK" evidence="3">
    <location>
        <begin position="1878"/>
        <end position="1914"/>
    </location>
</feature>
<keyword evidence="1" id="KW-0677">Repeat</keyword>
<dbReference type="PANTHER" id="PTHR24123">
    <property type="entry name" value="ANKYRIN REPEAT-CONTAINING"/>
    <property type="match status" value="1"/>
</dbReference>
<feature type="repeat" description="ANK" evidence="3">
    <location>
        <begin position="1218"/>
        <end position="1250"/>
    </location>
</feature>
<dbReference type="OrthoDB" id="21416at2759"/>
<dbReference type="InterPro" id="IPR002110">
    <property type="entry name" value="Ankyrin_rpt"/>
</dbReference>
<name>A0A9P6KSL0_9PLEO</name>
<dbReference type="Pfam" id="PF00023">
    <property type="entry name" value="Ank"/>
    <property type="match status" value="2"/>
</dbReference>
<gene>
    <name evidence="5" type="ORF">PMIN01_04770</name>
</gene>
<dbReference type="PROSITE" id="PS50088">
    <property type="entry name" value="ANK_REPEAT"/>
    <property type="match status" value="10"/>
</dbReference>
<feature type="domain" description="NACHT" evidence="4">
    <location>
        <begin position="86"/>
        <end position="228"/>
    </location>
</feature>
<organism evidence="5 6">
    <name type="scientific">Paraphaeosphaeria minitans</name>
    <dbReference type="NCBI Taxonomy" id="565426"/>
    <lineage>
        <taxon>Eukaryota</taxon>
        <taxon>Fungi</taxon>
        <taxon>Dikarya</taxon>
        <taxon>Ascomycota</taxon>
        <taxon>Pezizomycotina</taxon>
        <taxon>Dothideomycetes</taxon>
        <taxon>Pleosporomycetidae</taxon>
        <taxon>Pleosporales</taxon>
        <taxon>Massarineae</taxon>
        <taxon>Didymosphaeriaceae</taxon>
        <taxon>Paraphaeosphaeria</taxon>
    </lineage>
</organism>
<evidence type="ECO:0000256" key="3">
    <source>
        <dbReference type="PROSITE-ProRule" id="PRU00023"/>
    </source>
</evidence>
<dbReference type="PROSITE" id="PS50297">
    <property type="entry name" value="ANK_REP_REGION"/>
    <property type="match status" value="7"/>
</dbReference>
<feature type="repeat" description="ANK" evidence="3">
    <location>
        <begin position="1184"/>
        <end position="1217"/>
    </location>
</feature>
<dbReference type="EMBL" id="WJXW01000004">
    <property type="protein sequence ID" value="KAF9736991.1"/>
    <property type="molecule type" value="Genomic_DNA"/>
</dbReference>
<feature type="repeat" description="ANK" evidence="3">
    <location>
        <begin position="599"/>
        <end position="631"/>
    </location>
</feature>
<reference evidence="5" key="1">
    <citation type="journal article" date="2020" name="Mol. Plant Microbe Interact.">
        <title>Genome Sequence of the Biocontrol Agent Coniothyrium minitans strain Conio (IMI 134523).</title>
        <authorList>
            <person name="Patel D."/>
            <person name="Shittu T.A."/>
            <person name="Baroncelli R."/>
            <person name="Muthumeenakshi S."/>
            <person name="Osborne T.H."/>
            <person name="Janganan T.K."/>
            <person name="Sreenivasaprasad S."/>
        </authorList>
    </citation>
    <scope>NUCLEOTIDE SEQUENCE</scope>
    <source>
        <strain evidence="5">Conio</strain>
    </source>
</reference>
<dbReference type="Pfam" id="PF24883">
    <property type="entry name" value="NPHP3_N"/>
    <property type="match status" value="1"/>
</dbReference>
<dbReference type="InterPro" id="IPR056884">
    <property type="entry name" value="NPHP3-like_N"/>
</dbReference>
<dbReference type="Gene3D" id="1.25.40.20">
    <property type="entry name" value="Ankyrin repeat-containing domain"/>
    <property type="match status" value="7"/>
</dbReference>
<dbReference type="Gene3D" id="3.40.50.300">
    <property type="entry name" value="P-loop containing nucleotide triphosphate hydrolases"/>
    <property type="match status" value="1"/>
</dbReference>